<organism evidence="1 2">
    <name type="scientific">Faecalibacterium prausnitzii</name>
    <dbReference type="NCBI Taxonomy" id="853"/>
    <lineage>
        <taxon>Bacteria</taxon>
        <taxon>Bacillati</taxon>
        <taxon>Bacillota</taxon>
        <taxon>Clostridia</taxon>
        <taxon>Eubacteriales</taxon>
        <taxon>Oscillospiraceae</taxon>
        <taxon>Faecalibacterium</taxon>
    </lineage>
</organism>
<dbReference type="GO" id="GO:0003677">
    <property type="term" value="F:DNA binding"/>
    <property type="evidence" value="ECO:0007669"/>
    <property type="project" value="InterPro"/>
</dbReference>
<protein>
    <recommendedName>
        <fullName evidence="3">XRE family transcriptional regulator</fullName>
    </recommendedName>
</protein>
<evidence type="ECO:0008006" key="3">
    <source>
        <dbReference type="Google" id="ProtNLM"/>
    </source>
</evidence>
<name>A0A3E2UDP5_9FIRM</name>
<dbReference type="InterPro" id="IPR010982">
    <property type="entry name" value="Lambda_DNA-bd_dom_sf"/>
</dbReference>
<sequence>MSASKVIKQLMAETGTTVRELAAGMGCTPHSFSNRLCRGTFTYTDYLKIVSLMGCTVQTVTSTGKAFQNDYEPDVPEEQAK</sequence>
<accession>A0A3E2UDP5</accession>
<dbReference type="SUPFAM" id="SSF47413">
    <property type="entry name" value="lambda repressor-like DNA-binding domains"/>
    <property type="match status" value="1"/>
</dbReference>
<dbReference type="Proteomes" id="UP000260783">
    <property type="component" value="Unassembled WGS sequence"/>
</dbReference>
<reference evidence="1 2" key="1">
    <citation type="submission" date="2018-08" db="EMBL/GenBank/DDBJ databases">
        <title>A genome reference for cultivated species of the human gut microbiota.</title>
        <authorList>
            <person name="Zou Y."/>
            <person name="Xue W."/>
            <person name="Luo G."/>
        </authorList>
    </citation>
    <scope>NUCLEOTIDE SEQUENCE [LARGE SCALE GENOMIC DNA]</scope>
    <source>
        <strain evidence="1 2">AF29-11BH</strain>
    </source>
</reference>
<gene>
    <name evidence="1" type="ORF">DWZ04_13725</name>
</gene>
<comment type="caution">
    <text evidence="1">The sequence shown here is derived from an EMBL/GenBank/DDBJ whole genome shotgun (WGS) entry which is preliminary data.</text>
</comment>
<proteinExistence type="predicted"/>
<evidence type="ECO:0000313" key="1">
    <source>
        <dbReference type="EMBL" id="RGB94344.1"/>
    </source>
</evidence>
<dbReference type="EMBL" id="QVEW01000018">
    <property type="protein sequence ID" value="RGB94344.1"/>
    <property type="molecule type" value="Genomic_DNA"/>
</dbReference>
<evidence type="ECO:0000313" key="2">
    <source>
        <dbReference type="Proteomes" id="UP000260783"/>
    </source>
</evidence>
<dbReference type="AlphaFoldDB" id="A0A3E2UDP5"/>
<dbReference type="RefSeq" id="WP_117527920.1">
    <property type="nucleotide sequence ID" value="NZ_JAQCXC010000018.1"/>
</dbReference>